<dbReference type="InterPro" id="IPR026265">
    <property type="entry name" value="LptC"/>
</dbReference>
<dbReference type="Gene3D" id="2.60.450.10">
    <property type="entry name" value="Lipopolysaccharide (LPS) transport protein A like domain"/>
    <property type="match status" value="1"/>
</dbReference>
<dbReference type="Proteomes" id="UP001597508">
    <property type="component" value="Unassembled WGS sequence"/>
</dbReference>
<dbReference type="InterPro" id="IPR010664">
    <property type="entry name" value="LipoPS_assembly_LptC-rel"/>
</dbReference>
<sequence>MNKPFKIIKESIAVVLFTAMLFSCTNDSKEVRDFLAEKNLPIGVARDAYHVYKDSGRITSKLITPQLNDFSNRKNHPYNEFPKGVKIINFENDGKDSVTVVGDYALSYAKTSISELKGNVVVINHTDMTKLETDQLFWDQKNKYFFSEKPFILTKLTDSTFTKGIGFESRENLTKWVSKKITGDIITNEDEL</sequence>
<accession>A0ABW5LW62</accession>
<comment type="caution">
    <text evidence="1">The sequence shown here is derived from an EMBL/GenBank/DDBJ whole genome shotgun (WGS) entry which is preliminary data.</text>
</comment>
<dbReference type="PROSITE" id="PS51257">
    <property type="entry name" value="PROKAR_LIPOPROTEIN"/>
    <property type="match status" value="1"/>
</dbReference>
<evidence type="ECO:0000313" key="2">
    <source>
        <dbReference type="Proteomes" id="UP001597508"/>
    </source>
</evidence>
<name>A0ABW5LW62_9FLAO</name>
<proteinExistence type="predicted"/>
<dbReference type="RefSeq" id="WP_379667590.1">
    <property type="nucleotide sequence ID" value="NZ_JBHULH010000012.1"/>
</dbReference>
<evidence type="ECO:0000313" key="1">
    <source>
        <dbReference type="EMBL" id="MFD2568885.1"/>
    </source>
</evidence>
<organism evidence="1 2">
    <name type="scientific">Pseudotenacibaculum haliotis</name>
    <dbReference type="NCBI Taxonomy" id="1862138"/>
    <lineage>
        <taxon>Bacteria</taxon>
        <taxon>Pseudomonadati</taxon>
        <taxon>Bacteroidota</taxon>
        <taxon>Flavobacteriia</taxon>
        <taxon>Flavobacteriales</taxon>
        <taxon>Flavobacteriaceae</taxon>
        <taxon>Pseudotenacibaculum</taxon>
    </lineage>
</organism>
<dbReference type="EMBL" id="JBHULH010000012">
    <property type="protein sequence ID" value="MFD2568885.1"/>
    <property type="molecule type" value="Genomic_DNA"/>
</dbReference>
<protein>
    <submittedName>
        <fullName evidence="1">LPS export ABC transporter periplasmic protein LptC</fullName>
    </submittedName>
</protein>
<keyword evidence="2" id="KW-1185">Reference proteome</keyword>
<dbReference type="NCBIfam" id="TIGR04409">
    <property type="entry name" value="LptC_YrbK"/>
    <property type="match status" value="1"/>
</dbReference>
<gene>
    <name evidence="1" type="primary">lptC</name>
    <name evidence="1" type="ORF">ACFSRZ_16035</name>
</gene>
<reference evidence="2" key="1">
    <citation type="journal article" date="2019" name="Int. J. Syst. Evol. Microbiol.">
        <title>The Global Catalogue of Microorganisms (GCM) 10K type strain sequencing project: providing services to taxonomists for standard genome sequencing and annotation.</title>
        <authorList>
            <consortium name="The Broad Institute Genomics Platform"/>
            <consortium name="The Broad Institute Genome Sequencing Center for Infectious Disease"/>
            <person name="Wu L."/>
            <person name="Ma J."/>
        </authorList>
    </citation>
    <scope>NUCLEOTIDE SEQUENCE [LARGE SCALE GENOMIC DNA]</scope>
    <source>
        <strain evidence="2">KCTC 52127</strain>
    </source>
</reference>
<dbReference type="Pfam" id="PF06835">
    <property type="entry name" value="LptC"/>
    <property type="match status" value="1"/>
</dbReference>